<feature type="region of interest" description="Disordered" evidence="7">
    <location>
        <begin position="1"/>
        <end position="21"/>
    </location>
</feature>
<dbReference type="Pfam" id="PF07686">
    <property type="entry name" value="V-set"/>
    <property type="match status" value="1"/>
</dbReference>
<dbReference type="PROSITE" id="PS50835">
    <property type="entry name" value="IG_LIKE"/>
    <property type="match status" value="1"/>
</dbReference>
<dbReference type="FunFam" id="2.60.40.10:FF:000142">
    <property type="entry name" value="V-set domain-containing T-cell activation inhibitor 1"/>
    <property type="match status" value="1"/>
</dbReference>
<organism evidence="9 10">
    <name type="scientific">Pygocentrus nattereri</name>
    <name type="common">Red-bellied piranha</name>
    <dbReference type="NCBI Taxonomy" id="42514"/>
    <lineage>
        <taxon>Eukaryota</taxon>
        <taxon>Metazoa</taxon>
        <taxon>Chordata</taxon>
        <taxon>Craniata</taxon>
        <taxon>Vertebrata</taxon>
        <taxon>Euteleostomi</taxon>
        <taxon>Actinopterygii</taxon>
        <taxon>Neopterygii</taxon>
        <taxon>Teleostei</taxon>
        <taxon>Ostariophysi</taxon>
        <taxon>Characiformes</taxon>
        <taxon>Characoidei</taxon>
        <taxon>Pygocentrus</taxon>
    </lineage>
</organism>
<dbReference type="Gene3D" id="2.60.40.10">
    <property type="entry name" value="Immunoglobulins"/>
    <property type="match status" value="1"/>
</dbReference>
<dbReference type="PANTHER" id="PTHR24100:SF151">
    <property type="entry name" value="ICOS LIGAND"/>
    <property type="match status" value="1"/>
</dbReference>
<dbReference type="AlphaFoldDB" id="A0A3B4EIB2"/>
<dbReference type="GO" id="GO:0001817">
    <property type="term" value="P:regulation of cytokine production"/>
    <property type="evidence" value="ECO:0007669"/>
    <property type="project" value="TreeGrafter"/>
</dbReference>
<evidence type="ECO:0000256" key="5">
    <source>
        <dbReference type="ARBA" id="ARBA00023180"/>
    </source>
</evidence>
<dbReference type="GO" id="GO:0009897">
    <property type="term" value="C:external side of plasma membrane"/>
    <property type="evidence" value="ECO:0007669"/>
    <property type="project" value="TreeGrafter"/>
</dbReference>
<evidence type="ECO:0000259" key="8">
    <source>
        <dbReference type="PROSITE" id="PS50835"/>
    </source>
</evidence>
<accession>A0A3B4EIB2</accession>
<dbReference type="SMART" id="SM00406">
    <property type="entry name" value="IGv"/>
    <property type="match status" value="1"/>
</dbReference>
<evidence type="ECO:0000313" key="9">
    <source>
        <dbReference type="Ensembl" id="ENSPNAP00000034941.2"/>
    </source>
</evidence>
<dbReference type="OMA" id="CYFESST"/>
<sequence length="143" mass="15902">QKNRVKGEQSGSRTPDPGLSKKCPVCSQVKATLYTGLNFKIVGPVEPLVVEAGEDLVLPCSLQPNISAVDMTVEWIRTDLSESSTVVHLYKDHKNTNDKQMKSYRGRTALFKEELQKGNTSLKLSAVQPSDEGVYQCYFECFT</sequence>
<dbReference type="Ensembl" id="ENSPNAT00000038861.2">
    <property type="protein sequence ID" value="ENSPNAP00000034941.2"/>
    <property type="gene ID" value="ENSPNAG00000033835.1"/>
</dbReference>
<keyword evidence="5" id="KW-0325">Glycoprotein</keyword>
<dbReference type="GO" id="GO:0050852">
    <property type="term" value="P:T cell receptor signaling pathway"/>
    <property type="evidence" value="ECO:0007669"/>
    <property type="project" value="TreeGrafter"/>
</dbReference>
<evidence type="ECO:0000313" key="10">
    <source>
        <dbReference type="Proteomes" id="UP001501920"/>
    </source>
</evidence>
<evidence type="ECO:0000256" key="4">
    <source>
        <dbReference type="ARBA" id="ARBA00023157"/>
    </source>
</evidence>
<dbReference type="InterPro" id="IPR007110">
    <property type="entry name" value="Ig-like_dom"/>
</dbReference>
<name>A0A3B4EIB2_PYGNA</name>
<keyword evidence="4" id="KW-1015">Disulfide bond</keyword>
<protein>
    <recommendedName>
        <fullName evidence="8">Ig-like domain-containing protein</fullName>
    </recommendedName>
</protein>
<proteinExistence type="predicted"/>
<feature type="domain" description="Ig-like" evidence="8">
    <location>
        <begin position="24"/>
        <end position="143"/>
    </location>
</feature>
<reference evidence="9" key="3">
    <citation type="submission" date="2025-09" db="UniProtKB">
        <authorList>
            <consortium name="Ensembl"/>
        </authorList>
    </citation>
    <scope>IDENTIFICATION</scope>
</reference>
<evidence type="ECO:0000256" key="7">
    <source>
        <dbReference type="SAM" id="MobiDB-lite"/>
    </source>
</evidence>
<dbReference type="GO" id="GO:0050863">
    <property type="term" value="P:regulation of T cell activation"/>
    <property type="evidence" value="ECO:0007669"/>
    <property type="project" value="UniProtKB-ARBA"/>
</dbReference>
<dbReference type="GO" id="GO:1903037">
    <property type="term" value="P:regulation of leukocyte cell-cell adhesion"/>
    <property type="evidence" value="ECO:0007669"/>
    <property type="project" value="UniProtKB-ARBA"/>
</dbReference>
<dbReference type="InterPro" id="IPR050504">
    <property type="entry name" value="IgSF_BTN/MOG"/>
</dbReference>
<evidence type="ECO:0000256" key="3">
    <source>
        <dbReference type="ARBA" id="ARBA00023136"/>
    </source>
</evidence>
<dbReference type="Proteomes" id="UP001501920">
    <property type="component" value="Chromosome 12"/>
</dbReference>
<keyword evidence="6" id="KW-0393">Immunoglobulin domain</keyword>
<dbReference type="SUPFAM" id="SSF48726">
    <property type="entry name" value="Immunoglobulin"/>
    <property type="match status" value="1"/>
</dbReference>
<comment type="subcellular location">
    <subcellularLocation>
        <location evidence="1">Membrane</location>
    </subcellularLocation>
</comment>
<reference evidence="9 10" key="1">
    <citation type="submission" date="2020-10" db="EMBL/GenBank/DDBJ databases">
        <title>Pygocentrus nattereri (red-bellied piranha) genome, fPygNat1, primary haplotype.</title>
        <authorList>
            <person name="Myers G."/>
            <person name="Meyer A."/>
            <person name="Karagic N."/>
            <person name="Pippel M."/>
            <person name="Winkler S."/>
            <person name="Tracey A."/>
            <person name="Wood J."/>
            <person name="Formenti G."/>
            <person name="Howe K."/>
            <person name="Fedrigo O."/>
            <person name="Jarvis E.D."/>
        </authorList>
    </citation>
    <scope>NUCLEOTIDE SEQUENCE [LARGE SCALE GENOMIC DNA]</scope>
</reference>
<dbReference type="PANTHER" id="PTHR24100">
    <property type="entry name" value="BUTYROPHILIN"/>
    <property type="match status" value="1"/>
</dbReference>
<dbReference type="InterPro" id="IPR036179">
    <property type="entry name" value="Ig-like_dom_sf"/>
</dbReference>
<evidence type="ECO:0000256" key="6">
    <source>
        <dbReference type="ARBA" id="ARBA00023319"/>
    </source>
</evidence>
<dbReference type="GO" id="GO:0005102">
    <property type="term" value="F:signaling receptor binding"/>
    <property type="evidence" value="ECO:0007669"/>
    <property type="project" value="TreeGrafter"/>
</dbReference>
<keyword evidence="2" id="KW-0732">Signal</keyword>
<evidence type="ECO:0000256" key="1">
    <source>
        <dbReference type="ARBA" id="ARBA00004370"/>
    </source>
</evidence>
<reference evidence="9" key="2">
    <citation type="submission" date="2025-08" db="UniProtKB">
        <authorList>
            <consortium name="Ensembl"/>
        </authorList>
    </citation>
    <scope>IDENTIFICATION</scope>
</reference>
<dbReference type="InterPro" id="IPR013106">
    <property type="entry name" value="Ig_V-set"/>
</dbReference>
<keyword evidence="10" id="KW-1185">Reference proteome</keyword>
<keyword evidence="3" id="KW-0472">Membrane</keyword>
<dbReference type="GeneTree" id="ENSGT01050000244843"/>
<evidence type="ECO:0000256" key="2">
    <source>
        <dbReference type="ARBA" id="ARBA00022729"/>
    </source>
</evidence>
<dbReference type="InterPro" id="IPR013783">
    <property type="entry name" value="Ig-like_fold"/>
</dbReference>